<organism evidence="2 3">
    <name type="scientific">Lentilactobacillus raoultii</name>
    <dbReference type="NCBI Taxonomy" id="1987503"/>
    <lineage>
        <taxon>Bacteria</taxon>
        <taxon>Bacillati</taxon>
        <taxon>Bacillota</taxon>
        <taxon>Bacilli</taxon>
        <taxon>Lactobacillales</taxon>
        <taxon>Lactobacillaceae</taxon>
        <taxon>Lentilactobacillus</taxon>
    </lineage>
</organism>
<accession>A0ABW3PMV4</accession>
<dbReference type="EMBL" id="JBHTLH010000019">
    <property type="protein sequence ID" value="MFD1125228.1"/>
    <property type="molecule type" value="Genomic_DNA"/>
</dbReference>
<keyword evidence="3" id="KW-1185">Reference proteome</keyword>
<dbReference type="PANTHER" id="PTHR37038:SF14">
    <property type="entry name" value="TRANSCRIPTIONAL ACTIVATOR"/>
    <property type="match status" value="1"/>
</dbReference>
<dbReference type="RefSeq" id="WP_121978148.1">
    <property type="nucleotide sequence ID" value="NZ_JBHTLH010000019.1"/>
</dbReference>
<reference evidence="3" key="1">
    <citation type="journal article" date="2019" name="Int. J. Syst. Evol. Microbiol.">
        <title>The Global Catalogue of Microorganisms (GCM) 10K type strain sequencing project: providing services to taxonomists for standard genome sequencing and annotation.</title>
        <authorList>
            <consortium name="The Broad Institute Genomics Platform"/>
            <consortium name="The Broad Institute Genome Sequencing Center for Infectious Disease"/>
            <person name="Wu L."/>
            <person name="Ma J."/>
        </authorList>
    </citation>
    <scope>NUCLEOTIDE SEQUENCE [LARGE SCALE GENOMIC DNA]</scope>
    <source>
        <strain evidence="3">CCUG 71848</strain>
    </source>
</reference>
<dbReference type="CDD" id="cd00093">
    <property type="entry name" value="HTH_XRE"/>
    <property type="match status" value="1"/>
</dbReference>
<dbReference type="InterPro" id="IPR001387">
    <property type="entry name" value="Cro/C1-type_HTH"/>
</dbReference>
<dbReference type="Gene3D" id="1.25.40.10">
    <property type="entry name" value="Tetratricopeptide repeat domain"/>
    <property type="match status" value="1"/>
</dbReference>
<name>A0ABW3PMV4_9LACO</name>
<sequence>MTVVTLGETLKQARRAKQLTQKQLAAGICSQSMLSAIEKGQYTPNAKLLMALCERLAISLDEVSLTTNFAISRAANLNQKLADLCNRHQYQELFDFLQTDAVLDSIESDSQMQAYYYYLGISEWQLEHDSQTIETDFQLALANAHPNRSSTLTRLVTISMGVIKAQLGHQRVAEELIDQAVAGIEAAKYEENLIIIFYLAGLINFELKQYPATAGWVTKGIEFATHHNSHYMLANLYYLLARASEMQARIDMADEAHRRADIFTELFHEKPYENF</sequence>
<evidence type="ECO:0000313" key="2">
    <source>
        <dbReference type="EMBL" id="MFD1125228.1"/>
    </source>
</evidence>
<comment type="caution">
    <text evidence="2">The sequence shown here is derived from an EMBL/GenBank/DDBJ whole genome shotgun (WGS) entry which is preliminary data.</text>
</comment>
<dbReference type="PANTHER" id="PTHR37038">
    <property type="entry name" value="TRANSCRIPTIONAL REGULATOR-RELATED"/>
    <property type="match status" value="1"/>
</dbReference>
<dbReference type="Proteomes" id="UP001597156">
    <property type="component" value="Unassembled WGS sequence"/>
</dbReference>
<dbReference type="SUPFAM" id="SSF47413">
    <property type="entry name" value="lambda repressor-like DNA-binding domains"/>
    <property type="match status" value="1"/>
</dbReference>
<dbReference type="SUPFAM" id="SSF48452">
    <property type="entry name" value="TPR-like"/>
    <property type="match status" value="1"/>
</dbReference>
<feature type="domain" description="HTH cro/C1-type" evidence="1">
    <location>
        <begin position="10"/>
        <end position="63"/>
    </location>
</feature>
<dbReference type="InterPro" id="IPR010982">
    <property type="entry name" value="Lambda_DNA-bd_dom_sf"/>
</dbReference>
<dbReference type="InterPro" id="IPR011990">
    <property type="entry name" value="TPR-like_helical_dom_sf"/>
</dbReference>
<dbReference type="SMART" id="SM00530">
    <property type="entry name" value="HTH_XRE"/>
    <property type="match status" value="1"/>
</dbReference>
<dbReference type="Pfam" id="PF01381">
    <property type="entry name" value="HTH_3"/>
    <property type="match status" value="1"/>
</dbReference>
<dbReference type="PROSITE" id="PS50943">
    <property type="entry name" value="HTH_CROC1"/>
    <property type="match status" value="1"/>
</dbReference>
<dbReference type="InterPro" id="IPR053163">
    <property type="entry name" value="HTH-type_regulator_Rgg"/>
</dbReference>
<evidence type="ECO:0000259" key="1">
    <source>
        <dbReference type="PROSITE" id="PS50943"/>
    </source>
</evidence>
<gene>
    <name evidence="2" type="ORF">ACFQ22_07660</name>
</gene>
<evidence type="ECO:0000313" key="3">
    <source>
        <dbReference type="Proteomes" id="UP001597156"/>
    </source>
</evidence>
<proteinExistence type="predicted"/>
<protein>
    <submittedName>
        <fullName evidence="2">Multiprotein-bridging factor 1 family protein</fullName>
    </submittedName>
</protein>